<feature type="domain" description="Methyl-accepting transducer" evidence="9">
    <location>
        <begin position="288"/>
        <end position="524"/>
    </location>
</feature>
<name>A0A927CNG4_9BACL</name>
<evidence type="ECO:0000313" key="11">
    <source>
        <dbReference type="EMBL" id="MBD2870097.1"/>
    </source>
</evidence>
<comment type="subcellular location">
    <subcellularLocation>
        <location evidence="1">Cell membrane</location>
    </subcellularLocation>
</comment>
<gene>
    <name evidence="11" type="ORF">IDH41_16040</name>
</gene>
<feature type="coiled-coil region" evidence="7">
    <location>
        <begin position="359"/>
        <end position="386"/>
    </location>
</feature>
<keyword evidence="8" id="KW-1133">Transmembrane helix</keyword>
<dbReference type="EMBL" id="JACXIY010000018">
    <property type="protein sequence ID" value="MBD2870097.1"/>
    <property type="molecule type" value="Genomic_DNA"/>
</dbReference>
<keyword evidence="7" id="KW-0175">Coiled coil</keyword>
<dbReference type="GO" id="GO:0005886">
    <property type="term" value="C:plasma membrane"/>
    <property type="evidence" value="ECO:0007669"/>
    <property type="project" value="UniProtKB-SubCell"/>
</dbReference>
<dbReference type="SUPFAM" id="SSF58104">
    <property type="entry name" value="Methyl-accepting chemotaxis protein (MCP) signaling domain"/>
    <property type="match status" value="1"/>
</dbReference>
<keyword evidence="2" id="KW-1003">Cell membrane</keyword>
<dbReference type="PANTHER" id="PTHR32089:SF112">
    <property type="entry name" value="LYSOZYME-LIKE PROTEIN-RELATED"/>
    <property type="match status" value="1"/>
</dbReference>
<feature type="transmembrane region" description="Helical" evidence="8">
    <location>
        <begin position="6"/>
        <end position="28"/>
    </location>
</feature>
<accession>A0A927CNG4</accession>
<feature type="transmembrane region" description="Helical" evidence="8">
    <location>
        <begin position="196"/>
        <end position="219"/>
    </location>
</feature>
<dbReference type="SMART" id="SM00304">
    <property type="entry name" value="HAMP"/>
    <property type="match status" value="1"/>
</dbReference>
<evidence type="ECO:0000313" key="12">
    <source>
        <dbReference type="Proteomes" id="UP000632125"/>
    </source>
</evidence>
<dbReference type="SMART" id="SM00283">
    <property type="entry name" value="MA"/>
    <property type="match status" value="1"/>
</dbReference>
<dbReference type="RefSeq" id="WP_190862737.1">
    <property type="nucleotide sequence ID" value="NZ_JACXIY010000018.1"/>
</dbReference>
<feature type="coiled-coil region" evidence="7">
    <location>
        <begin position="75"/>
        <end position="104"/>
    </location>
</feature>
<keyword evidence="3 8" id="KW-0472">Membrane</keyword>
<sequence>MRLSLRWRMILLAAVPLAFYAFSGFYLLGEQRKVAEQMTKEIYETTNAIDSLILNADRDLYQAFQEYLKVESGTLDETNADAARAELEANIKQADERIAEAKRLIETNGLQHLAYGETERTIEQILTEFKSTFDNWTVAAAKAAADGVSRFEDRQINNNFDISRSGLDEVGASMDSHTKLKMAEIKRQMDETRTTTFIAILVISLALAAAVFLTVHLIMKTVRSVIGKTNKVAEGDLTVQPDAKYGKDELGHISISVDSMIENMRALIAEIAACAGEVGQTSSQLATAAAESASAARHVTMQIQDVAAGSEVQARGAKESSKVIEEMAIGIQNIALNTCEIAERSMSTSHQAGQGQAALDRLIDQMNEAKAVIGKLSETIATLESRSQEIGAIAENITSFSNQTNILSLNASIEAARAGEHGKGFAVVAGEIRKLAASSLASADGIHKLVEETRGEIKGASAYMAQTAREMEKGGDRVKDVHLSLNAIAASIVKMNEQAHENSAITQQMSASSEQVSASMEQAASGAAVNLEKTESVAAATEEQLAHMDNISASASRLSEIVSKLELAISRFELK</sequence>
<dbReference type="CDD" id="cd06225">
    <property type="entry name" value="HAMP"/>
    <property type="match status" value="1"/>
</dbReference>
<dbReference type="PANTHER" id="PTHR32089">
    <property type="entry name" value="METHYL-ACCEPTING CHEMOTAXIS PROTEIN MCPB"/>
    <property type="match status" value="1"/>
</dbReference>
<keyword evidence="4 6" id="KW-0807">Transducer</keyword>
<evidence type="ECO:0000256" key="3">
    <source>
        <dbReference type="ARBA" id="ARBA00023136"/>
    </source>
</evidence>
<comment type="similarity">
    <text evidence="5">Belongs to the methyl-accepting chemotaxis (MCP) protein family.</text>
</comment>
<dbReference type="InterPro" id="IPR003660">
    <property type="entry name" value="HAMP_dom"/>
</dbReference>
<dbReference type="Proteomes" id="UP000632125">
    <property type="component" value="Unassembled WGS sequence"/>
</dbReference>
<evidence type="ECO:0000256" key="7">
    <source>
        <dbReference type="SAM" id="Coils"/>
    </source>
</evidence>
<evidence type="ECO:0000256" key="1">
    <source>
        <dbReference type="ARBA" id="ARBA00004236"/>
    </source>
</evidence>
<proteinExistence type="inferred from homology"/>
<organism evidence="11 12">
    <name type="scientific">Paenibacillus arenilitoris</name>
    <dbReference type="NCBI Taxonomy" id="2772299"/>
    <lineage>
        <taxon>Bacteria</taxon>
        <taxon>Bacillati</taxon>
        <taxon>Bacillota</taxon>
        <taxon>Bacilli</taxon>
        <taxon>Bacillales</taxon>
        <taxon>Paenibacillaceae</taxon>
        <taxon>Paenibacillus</taxon>
    </lineage>
</organism>
<evidence type="ECO:0000256" key="4">
    <source>
        <dbReference type="ARBA" id="ARBA00023224"/>
    </source>
</evidence>
<evidence type="ECO:0000259" key="9">
    <source>
        <dbReference type="PROSITE" id="PS50111"/>
    </source>
</evidence>
<dbReference type="CDD" id="cd11386">
    <property type="entry name" value="MCP_signal"/>
    <property type="match status" value="1"/>
</dbReference>
<evidence type="ECO:0000256" key="6">
    <source>
        <dbReference type="PROSITE-ProRule" id="PRU00284"/>
    </source>
</evidence>
<dbReference type="Gene3D" id="6.10.340.10">
    <property type="match status" value="1"/>
</dbReference>
<protein>
    <submittedName>
        <fullName evidence="11">Methyl-accepting chemotaxis protein</fullName>
    </submittedName>
</protein>
<evidence type="ECO:0000256" key="2">
    <source>
        <dbReference type="ARBA" id="ARBA00022475"/>
    </source>
</evidence>
<keyword evidence="8" id="KW-0812">Transmembrane</keyword>
<keyword evidence="12" id="KW-1185">Reference proteome</keyword>
<dbReference type="AlphaFoldDB" id="A0A927CNG4"/>
<reference evidence="11" key="1">
    <citation type="submission" date="2020-09" db="EMBL/GenBank/DDBJ databases">
        <title>A novel bacterium of genus Paenibacillus, isolated from South China Sea.</title>
        <authorList>
            <person name="Huang H."/>
            <person name="Mo K."/>
            <person name="Hu Y."/>
        </authorList>
    </citation>
    <scope>NUCLEOTIDE SEQUENCE</scope>
    <source>
        <strain evidence="11">IB182493</strain>
    </source>
</reference>
<dbReference type="PROSITE" id="PS50885">
    <property type="entry name" value="HAMP"/>
    <property type="match status" value="1"/>
</dbReference>
<dbReference type="InterPro" id="IPR004089">
    <property type="entry name" value="MCPsignal_dom"/>
</dbReference>
<feature type="domain" description="HAMP" evidence="10">
    <location>
        <begin position="216"/>
        <end position="269"/>
    </location>
</feature>
<dbReference type="Gene3D" id="1.10.287.950">
    <property type="entry name" value="Methyl-accepting chemotaxis protein"/>
    <property type="match status" value="1"/>
</dbReference>
<dbReference type="GO" id="GO:0007165">
    <property type="term" value="P:signal transduction"/>
    <property type="evidence" value="ECO:0007669"/>
    <property type="project" value="UniProtKB-KW"/>
</dbReference>
<evidence type="ECO:0000259" key="10">
    <source>
        <dbReference type="PROSITE" id="PS50885"/>
    </source>
</evidence>
<evidence type="ECO:0000256" key="8">
    <source>
        <dbReference type="SAM" id="Phobius"/>
    </source>
</evidence>
<dbReference type="PROSITE" id="PS50111">
    <property type="entry name" value="CHEMOTAXIS_TRANSDUC_2"/>
    <property type="match status" value="1"/>
</dbReference>
<dbReference type="Pfam" id="PF00672">
    <property type="entry name" value="HAMP"/>
    <property type="match status" value="1"/>
</dbReference>
<dbReference type="Pfam" id="PF00015">
    <property type="entry name" value="MCPsignal"/>
    <property type="match status" value="1"/>
</dbReference>
<evidence type="ECO:0000256" key="5">
    <source>
        <dbReference type="ARBA" id="ARBA00029447"/>
    </source>
</evidence>
<comment type="caution">
    <text evidence="11">The sequence shown here is derived from an EMBL/GenBank/DDBJ whole genome shotgun (WGS) entry which is preliminary data.</text>
</comment>